<dbReference type="CDD" id="cd00519">
    <property type="entry name" value="Lipase_3"/>
    <property type="match status" value="1"/>
</dbReference>
<dbReference type="Gramene" id="LPERR04G23630.2">
    <property type="protein sequence ID" value="LPERR04G23630.2"/>
    <property type="gene ID" value="LPERR04G23630"/>
</dbReference>
<name>A0A0D9WAK7_9ORYZ</name>
<dbReference type="Pfam" id="PF01764">
    <property type="entry name" value="Lipase_3"/>
    <property type="match status" value="1"/>
</dbReference>
<keyword evidence="1" id="KW-1133">Transmembrane helix</keyword>
<dbReference type="STRING" id="77586.A0A0D9WAK7"/>
<evidence type="ECO:0000313" key="4">
    <source>
        <dbReference type="Proteomes" id="UP000032180"/>
    </source>
</evidence>
<organism evidence="3 4">
    <name type="scientific">Leersia perrieri</name>
    <dbReference type="NCBI Taxonomy" id="77586"/>
    <lineage>
        <taxon>Eukaryota</taxon>
        <taxon>Viridiplantae</taxon>
        <taxon>Streptophyta</taxon>
        <taxon>Embryophyta</taxon>
        <taxon>Tracheophyta</taxon>
        <taxon>Spermatophyta</taxon>
        <taxon>Magnoliopsida</taxon>
        <taxon>Liliopsida</taxon>
        <taxon>Poales</taxon>
        <taxon>Poaceae</taxon>
        <taxon>BOP clade</taxon>
        <taxon>Oryzoideae</taxon>
        <taxon>Oryzeae</taxon>
        <taxon>Oryzinae</taxon>
        <taxon>Leersia</taxon>
    </lineage>
</organism>
<evidence type="ECO:0000256" key="1">
    <source>
        <dbReference type="SAM" id="Phobius"/>
    </source>
</evidence>
<reference evidence="3 4" key="2">
    <citation type="submission" date="2013-12" db="EMBL/GenBank/DDBJ databases">
        <authorList>
            <person name="Yu Y."/>
            <person name="Lee S."/>
            <person name="de Baynast K."/>
            <person name="Wissotski M."/>
            <person name="Liu L."/>
            <person name="Talag J."/>
            <person name="Goicoechea J."/>
            <person name="Angelova A."/>
            <person name="Jetty R."/>
            <person name="Kudrna D."/>
            <person name="Golser W."/>
            <person name="Rivera L."/>
            <person name="Zhang J."/>
            <person name="Wing R."/>
        </authorList>
    </citation>
    <scope>NUCLEOTIDE SEQUENCE</scope>
</reference>
<sequence>MSKLDYCFSNDYMVLRPDRVGPYELMHLLFSPKIGRNRAVDCFTSTEIHSFRRRFAIFMNLLLQLFLLSIVGPIVAVVGNAIEFALNFASNILHGRMEYPDRKSASYRTITGLIDQRVDLERSITPGDSRYHAALCVMASKVAYENEAFIRDVVTRRWNMEFIQFFNCWNEFESAYTAQAFVFRDRAEGTVVVAFRGTPALDVSRWCADVDPSWYKIPRLGRAHAAYTHALGAQRNVGWPKWVEHVKGKPQRVYAYYSIRDAVKRLLLLLDGGDDKPAAAPAARLLLTGHGSGGAMALLFATVLAYHKEKAVMDRIAGVYTFGQPQVGDAMLAMFAERNLDRPKKRHFRFTYGDDLLPRLPTESSATHFLHFGVRLHFDTFYNLKVMKELPGEGSSSSPAAWVTTRVNSAWELARSVYLGYWKSSYCREGWLLLAMRAVAVALPGLPFHRVHDYVNSITLAAGDLIPKDM</sequence>
<dbReference type="Proteomes" id="UP000032180">
    <property type="component" value="Chromosome 4"/>
</dbReference>
<proteinExistence type="predicted"/>
<dbReference type="InterPro" id="IPR044819">
    <property type="entry name" value="OBL-like"/>
</dbReference>
<dbReference type="GO" id="GO:0004806">
    <property type="term" value="F:triacylglycerol lipase activity"/>
    <property type="evidence" value="ECO:0007669"/>
    <property type="project" value="InterPro"/>
</dbReference>
<dbReference type="EnsemblPlants" id="LPERR04G23630.2">
    <property type="protein sequence ID" value="LPERR04G23630.2"/>
    <property type="gene ID" value="LPERR04G23630"/>
</dbReference>
<dbReference type="HOGENOM" id="CLU_032957_2_0_1"/>
<dbReference type="PANTHER" id="PTHR46086">
    <property type="entry name" value="ALPHA/BETA-HYDROLASES SUPERFAMILY PROTEIN"/>
    <property type="match status" value="1"/>
</dbReference>
<protein>
    <recommendedName>
        <fullName evidence="2">Fungal lipase-type domain-containing protein</fullName>
    </recommendedName>
</protein>
<dbReference type="AlphaFoldDB" id="A0A0D9WAK7"/>
<accession>A0A0D9WAK7</accession>
<keyword evidence="1" id="KW-0812">Transmembrane</keyword>
<dbReference type="PANTHER" id="PTHR46086:SF18">
    <property type="entry name" value="OS04G0657500 PROTEIN"/>
    <property type="match status" value="1"/>
</dbReference>
<reference evidence="3 4" key="1">
    <citation type="submission" date="2012-08" db="EMBL/GenBank/DDBJ databases">
        <title>Oryza genome evolution.</title>
        <authorList>
            <person name="Wing R.A."/>
        </authorList>
    </citation>
    <scope>NUCLEOTIDE SEQUENCE</scope>
</reference>
<evidence type="ECO:0000313" key="3">
    <source>
        <dbReference type="EnsemblPlants" id="LPERR04G23630.2"/>
    </source>
</evidence>
<dbReference type="InterPro" id="IPR002921">
    <property type="entry name" value="Fungal_lipase-type"/>
</dbReference>
<dbReference type="eggNOG" id="KOG4569">
    <property type="taxonomic scope" value="Eukaryota"/>
</dbReference>
<feature type="domain" description="Fungal lipase-type" evidence="2">
    <location>
        <begin position="192"/>
        <end position="363"/>
    </location>
</feature>
<evidence type="ECO:0000259" key="2">
    <source>
        <dbReference type="Pfam" id="PF01764"/>
    </source>
</evidence>
<dbReference type="Gene3D" id="3.40.50.1820">
    <property type="entry name" value="alpha/beta hydrolase"/>
    <property type="match status" value="1"/>
</dbReference>
<dbReference type="EnsemblPlants" id="LPERR04G23630.1">
    <property type="protein sequence ID" value="LPERR04G23630.1"/>
    <property type="gene ID" value="LPERR04G23630"/>
</dbReference>
<dbReference type="Gramene" id="LPERR04G23630.1">
    <property type="protein sequence ID" value="LPERR04G23630.1"/>
    <property type="gene ID" value="LPERR04G23630"/>
</dbReference>
<dbReference type="SUPFAM" id="SSF53474">
    <property type="entry name" value="alpha/beta-Hydrolases"/>
    <property type="match status" value="1"/>
</dbReference>
<reference evidence="3" key="3">
    <citation type="submission" date="2015-04" db="UniProtKB">
        <authorList>
            <consortium name="EnsemblPlants"/>
        </authorList>
    </citation>
    <scope>IDENTIFICATION</scope>
</reference>
<dbReference type="InterPro" id="IPR029058">
    <property type="entry name" value="AB_hydrolase_fold"/>
</dbReference>
<keyword evidence="1" id="KW-0472">Membrane</keyword>
<dbReference type="ESTHER" id="9oryz-a0a0d9wak7">
    <property type="family name" value="Triacylglycerol-lipase-OBL1-like"/>
</dbReference>
<keyword evidence="4" id="KW-1185">Reference proteome</keyword>
<feature type="transmembrane region" description="Helical" evidence="1">
    <location>
        <begin position="61"/>
        <end position="82"/>
    </location>
</feature>
<dbReference type="GO" id="GO:0006629">
    <property type="term" value="P:lipid metabolic process"/>
    <property type="evidence" value="ECO:0007669"/>
    <property type="project" value="InterPro"/>
</dbReference>